<protein>
    <submittedName>
        <fullName evidence="1">Uncharacterized protein</fullName>
    </submittedName>
</protein>
<proteinExistence type="predicted"/>
<gene>
    <name evidence="1" type="ORF">RJT34_32707</name>
</gene>
<reference evidence="1 2" key="1">
    <citation type="submission" date="2024-01" db="EMBL/GenBank/DDBJ databases">
        <title>The genomes of 5 underutilized Papilionoideae crops provide insights into root nodulation and disease resistance.</title>
        <authorList>
            <person name="Yuan L."/>
        </authorList>
    </citation>
    <scope>NUCLEOTIDE SEQUENCE [LARGE SCALE GENOMIC DNA]</scope>
    <source>
        <strain evidence="1">LY-2023</strain>
        <tissue evidence="1">Leaf</tissue>
    </source>
</reference>
<name>A0AAN9I9S2_CLITE</name>
<accession>A0AAN9I9S2</accession>
<comment type="caution">
    <text evidence="1">The sequence shown here is derived from an EMBL/GenBank/DDBJ whole genome shotgun (WGS) entry which is preliminary data.</text>
</comment>
<dbReference type="EMBL" id="JAYKXN010000008">
    <property type="protein sequence ID" value="KAK7265091.1"/>
    <property type="molecule type" value="Genomic_DNA"/>
</dbReference>
<evidence type="ECO:0000313" key="1">
    <source>
        <dbReference type="EMBL" id="KAK7265091.1"/>
    </source>
</evidence>
<evidence type="ECO:0000313" key="2">
    <source>
        <dbReference type="Proteomes" id="UP001359559"/>
    </source>
</evidence>
<organism evidence="1 2">
    <name type="scientific">Clitoria ternatea</name>
    <name type="common">Butterfly pea</name>
    <dbReference type="NCBI Taxonomy" id="43366"/>
    <lineage>
        <taxon>Eukaryota</taxon>
        <taxon>Viridiplantae</taxon>
        <taxon>Streptophyta</taxon>
        <taxon>Embryophyta</taxon>
        <taxon>Tracheophyta</taxon>
        <taxon>Spermatophyta</taxon>
        <taxon>Magnoliopsida</taxon>
        <taxon>eudicotyledons</taxon>
        <taxon>Gunneridae</taxon>
        <taxon>Pentapetalae</taxon>
        <taxon>rosids</taxon>
        <taxon>fabids</taxon>
        <taxon>Fabales</taxon>
        <taxon>Fabaceae</taxon>
        <taxon>Papilionoideae</taxon>
        <taxon>50 kb inversion clade</taxon>
        <taxon>NPAAA clade</taxon>
        <taxon>indigoferoid/millettioid clade</taxon>
        <taxon>Phaseoleae</taxon>
        <taxon>Clitoria</taxon>
    </lineage>
</organism>
<dbReference type="Proteomes" id="UP001359559">
    <property type="component" value="Unassembled WGS sequence"/>
</dbReference>
<keyword evidence="2" id="KW-1185">Reference proteome</keyword>
<sequence length="70" mass="7945">MEEAKLCCLCLDSRLWKSCDALVLWQDFLSGNLNFKRDFSTTSNEAETAQHGVWCVQGKKSEEECGLELV</sequence>
<dbReference type="AlphaFoldDB" id="A0AAN9I9S2"/>